<dbReference type="AlphaFoldDB" id="A0A845ATC9"/>
<dbReference type="EMBL" id="WTYE01000001">
    <property type="protein sequence ID" value="MXP32854.1"/>
    <property type="molecule type" value="Genomic_DNA"/>
</dbReference>
<dbReference type="Proteomes" id="UP000446786">
    <property type="component" value="Unassembled WGS sequence"/>
</dbReference>
<name>A0A845ATC9_9SPHN</name>
<gene>
    <name evidence="2" type="ORF">GRI94_13570</name>
</gene>
<organism evidence="2 3">
    <name type="scientific">Parerythrobacter jejuensis</name>
    <dbReference type="NCBI Taxonomy" id="795812"/>
    <lineage>
        <taxon>Bacteria</taxon>
        <taxon>Pseudomonadati</taxon>
        <taxon>Pseudomonadota</taxon>
        <taxon>Alphaproteobacteria</taxon>
        <taxon>Sphingomonadales</taxon>
        <taxon>Erythrobacteraceae</taxon>
        <taxon>Parerythrobacter</taxon>
    </lineage>
</organism>
<dbReference type="SUPFAM" id="SSF52096">
    <property type="entry name" value="ClpP/crotonase"/>
    <property type="match status" value="1"/>
</dbReference>
<dbReference type="OrthoDB" id="5480566at2"/>
<proteinExistence type="predicted"/>
<dbReference type="Gene3D" id="3.90.226.10">
    <property type="entry name" value="2-enoyl-CoA Hydratase, Chain A, domain 1"/>
    <property type="match status" value="1"/>
</dbReference>
<evidence type="ECO:0000313" key="2">
    <source>
        <dbReference type="EMBL" id="MXP32854.1"/>
    </source>
</evidence>
<keyword evidence="3" id="KW-1185">Reference proteome</keyword>
<keyword evidence="1" id="KW-0472">Membrane</keyword>
<protein>
    <recommendedName>
        <fullName evidence="4">Peptidase S41</fullName>
    </recommendedName>
</protein>
<dbReference type="RefSeq" id="WP_160780153.1">
    <property type="nucleotide sequence ID" value="NZ_BAAAZF010000001.1"/>
</dbReference>
<evidence type="ECO:0008006" key="4">
    <source>
        <dbReference type="Google" id="ProtNLM"/>
    </source>
</evidence>
<evidence type="ECO:0000313" key="3">
    <source>
        <dbReference type="Proteomes" id="UP000446786"/>
    </source>
</evidence>
<reference evidence="2 3" key="1">
    <citation type="submission" date="2019-12" db="EMBL/GenBank/DDBJ databases">
        <title>Genomic-based taxomic classification of the family Erythrobacteraceae.</title>
        <authorList>
            <person name="Xu L."/>
        </authorList>
    </citation>
    <scope>NUCLEOTIDE SEQUENCE [LARGE SCALE GENOMIC DNA]</scope>
    <source>
        <strain evidence="2 3">JCM 16677</strain>
    </source>
</reference>
<dbReference type="InterPro" id="IPR029045">
    <property type="entry name" value="ClpP/crotonase-like_dom_sf"/>
</dbReference>
<accession>A0A845ATC9</accession>
<comment type="caution">
    <text evidence="2">The sequence shown here is derived from an EMBL/GenBank/DDBJ whole genome shotgun (WGS) entry which is preliminary data.</text>
</comment>
<keyword evidence="1" id="KW-0812">Transmembrane</keyword>
<feature type="transmembrane region" description="Helical" evidence="1">
    <location>
        <begin position="7"/>
        <end position="25"/>
    </location>
</feature>
<sequence length="473" mass="51535">MKRFLKWAFGIWGVVTIALAIWYGPLISQVYHFNPWVSEADFGEPANALEAQQQDLQYLATVLDYDRSFAPQAREEFGTRIDKLIAANTELSKAEFYLETQALMALADNAHTSSDPVTAFRQFNRSGLDVYRFADGYFVVRAQQALADHVGKQLVSIEGRPVEDVLAALEIYSGGPKARRDLISLYFLRSPALLHAAGLAASPDVLTVTLANSEGAAQTVELTALSDAAETEFSYRHPFTTLSPWPLSDEAGEWVRTLDGDAEGVSLPLTHAGSDTATSSTRLGEGVYVRSNYLADAEWNPVAKELPATLDGAPEGGFAFIVLDLRWNPGGDLSNAIPFAKKAGEALAQDGKAYVIVSPQTFSAAIVAAALMKQHVPGRTLIIGEPMGDRPQFWAERGTSFVLPNAGYNISYATGYHDWEKGCDYSTPYCFPPSERDAADIGTLALDEQVMPTYAQYAAGDDPVLDWVLAREQ</sequence>
<evidence type="ECO:0000256" key="1">
    <source>
        <dbReference type="SAM" id="Phobius"/>
    </source>
</evidence>
<keyword evidence="1" id="KW-1133">Transmembrane helix</keyword>